<gene>
    <name evidence="1" type="ORF">PBF_22357</name>
</gene>
<comment type="caution">
    <text evidence="1">The sequence shown here is derived from an EMBL/GenBank/DDBJ whole genome shotgun (WGS) entry which is preliminary data.</text>
</comment>
<protein>
    <submittedName>
        <fullName evidence="1">Uncharacterized protein</fullName>
    </submittedName>
</protein>
<dbReference type="OrthoDB" id="9888772at2"/>
<name>W7KMY3_CYTFI</name>
<dbReference type="AlphaFoldDB" id="W7KMY3"/>
<reference evidence="1 2" key="2">
    <citation type="journal article" date="2016" name="Sci. Rep.">
        <title>A novel serine protease, Sep1, from Bacillus firmus DS-1 has nematicidal activity and degrades multiple intestinal-associated nematode proteins.</title>
        <authorList>
            <person name="Geng C."/>
            <person name="Nie X."/>
            <person name="Tang Z."/>
            <person name="Zhang Y."/>
            <person name="Lin J."/>
            <person name="Sun M."/>
            <person name="Peng D."/>
        </authorList>
    </citation>
    <scope>NUCLEOTIDE SEQUENCE [LARGE SCALE GENOMIC DNA]</scope>
    <source>
        <strain evidence="1 2">DS1</strain>
    </source>
</reference>
<dbReference type="EMBL" id="APVL01000029">
    <property type="protein sequence ID" value="EWG08780.1"/>
    <property type="molecule type" value="Genomic_DNA"/>
</dbReference>
<dbReference type="PATRIC" id="fig|1307436.3.peg.4761"/>
<reference evidence="2" key="1">
    <citation type="submission" date="2013-03" db="EMBL/GenBank/DDBJ databases">
        <title>Draft genome sequence of Bacillus firmus DS1.</title>
        <authorList>
            <person name="Peng D."/>
            <person name="Zhu L."/>
            <person name="Sun M."/>
        </authorList>
    </citation>
    <scope>NUCLEOTIDE SEQUENCE [LARGE SCALE GENOMIC DNA]</scope>
    <source>
        <strain evidence="2">DS1</strain>
    </source>
</reference>
<evidence type="ECO:0000313" key="1">
    <source>
        <dbReference type="EMBL" id="EWG08780.1"/>
    </source>
</evidence>
<organism evidence="1 2">
    <name type="scientific">Cytobacillus firmus DS1</name>
    <dbReference type="NCBI Taxonomy" id="1307436"/>
    <lineage>
        <taxon>Bacteria</taxon>
        <taxon>Bacillati</taxon>
        <taxon>Bacillota</taxon>
        <taxon>Bacilli</taxon>
        <taxon>Bacillales</taxon>
        <taxon>Bacillaceae</taxon>
        <taxon>Cytobacillus</taxon>
    </lineage>
</organism>
<sequence>MHKKGVLLPLKIPKNFYQDLNKIKGNVSLSQALLIGFSQYKCAPFEISVDRTIDKSASEYKRLYPMQSTSLSIPITEYSEIGDIVNNEKDVNYKLLTFLYLFSQHIQPGYYHSFFDQEKFEQKFKFCDRDYYAAYQYCKVQAGKDSFGQREYQHYRLGNQPSLYKVQKKYGSFKEFIKKMEMFIEGKYTT</sequence>
<accession>W7KMY3</accession>
<evidence type="ECO:0000313" key="2">
    <source>
        <dbReference type="Proteomes" id="UP000019270"/>
    </source>
</evidence>
<dbReference type="RefSeq" id="WP_035332877.1">
    <property type="nucleotide sequence ID" value="NZ_APVL01000029.1"/>
</dbReference>
<proteinExistence type="predicted"/>
<dbReference type="Proteomes" id="UP000019270">
    <property type="component" value="Unassembled WGS sequence"/>
</dbReference>